<evidence type="ECO:0000313" key="1">
    <source>
        <dbReference type="EMBL" id="RRT57612.1"/>
    </source>
</evidence>
<comment type="caution">
    <text evidence="1">The sequence shown here is derived from an EMBL/GenBank/DDBJ whole genome shotgun (WGS) entry which is preliminary data.</text>
</comment>
<sequence>MHQWKLERRPSARVTSHAAICGGVALALFRNSHAHLPSATMNDTYEVVTIAVDMKHFSRYNYRANPSNVGLRPPDPTELCLKIVIFGTSFFPSIPLSPMQFFLLE</sequence>
<proteinExistence type="predicted"/>
<dbReference type="AlphaFoldDB" id="A0A426Z0X0"/>
<gene>
    <name evidence="1" type="ORF">B296_00041051</name>
</gene>
<organism evidence="1 2">
    <name type="scientific">Ensete ventricosum</name>
    <name type="common">Abyssinian banana</name>
    <name type="synonym">Musa ensete</name>
    <dbReference type="NCBI Taxonomy" id="4639"/>
    <lineage>
        <taxon>Eukaryota</taxon>
        <taxon>Viridiplantae</taxon>
        <taxon>Streptophyta</taxon>
        <taxon>Embryophyta</taxon>
        <taxon>Tracheophyta</taxon>
        <taxon>Spermatophyta</taxon>
        <taxon>Magnoliopsida</taxon>
        <taxon>Liliopsida</taxon>
        <taxon>Zingiberales</taxon>
        <taxon>Musaceae</taxon>
        <taxon>Ensete</taxon>
    </lineage>
</organism>
<dbReference type="EMBL" id="AMZH03009087">
    <property type="protein sequence ID" value="RRT57612.1"/>
    <property type="molecule type" value="Genomic_DNA"/>
</dbReference>
<name>A0A426Z0X0_ENSVE</name>
<evidence type="ECO:0000313" key="2">
    <source>
        <dbReference type="Proteomes" id="UP000287651"/>
    </source>
</evidence>
<protein>
    <submittedName>
        <fullName evidence="1">Uncharacterized protein</fullName>
    </submittedName>
</protein>
<reference evidence="1 2" key="1">
    <citation type="journal article" date="2014" name="Agronomy (Basel)">
        <title>A Draft Genome Sequence for Ensete ventricosum, the Drought-Tolerant Tree Against Hunger.</title>
        <authorList>
            <person name="Harrison J."/>
            <person name="Moore K.A."/>
            <person name="Paszkiewicz K."/>
            <person name="Jones T."/>
            <person name="Grant M."/>
            <person name="Ambacheew D."/>
            <person name="Muzemil S."/>
            <person name="Studholme D.J."/>
        </authorList>
    </citation>
    <scope>NUCLEOTIDE SEQUENCE [LARGE SCALE GENOMIC DNA]</scope>
</reference>
<dbReference type="Proteomes" id="UP000287651">
    <property type="component" value="Unassembled WGS sequence"/>
</dbReference>
<accession>A0A426Z0X0</accession>